<dbReference type="AlphaFoldDB" id="A0AAF0EYJ0"/>
<name>A0AAF0EYJ0_9BASI</name>
<dbReference type="Gene3D" id="1.50.10.20">
    <property type="match status" value="1"/>
</dbReference>
<evidence type="ECO:0000256" key="6">
    <source>
        <dbReference type="ARBA" id="ARBA00022723"/>
    </source>
</evidence>
<keyword evidence="12" id="KW-1185">Reference proteome</keyword>
<evidence type="ECO:0000256" key="9">
    <source>
        <dbReference type="RuleBase" id="RU365056"/>
    </source>
</evidence>
<keyword evidence="5 9" id="KW-0808">Transferase</keyword>
<comment type="similarity">
    <text evidence="1 9">Belongs to the protein prenyltransferase subunit beta family.</text>
</comment>
<dbReference type="GO" id="GO:0004660">
    <property type="term" value="F:protein farnesyltransferase activity"/>
    <property type="evidence" value="ECO:0007669"/>
    <property type="project" value="UniProtKB-UniRule"/>
</dbReference>
<dbReference type="CDD" id="cd02893">
    <property type="entry name" value="FTase"/>
    <property type="match status" value="1"/>
</dbReference>
<dbReference type="GeneID" id="85224148"/>
<proteinExistence type="inferred from homology"/>
<keyword evidence="7" id="KW-0677">Repeat</keyword>
<protein>
    <recommendedName>
        <fullName evidence="3 9">Protein farnesyltransferase subunit beta</fullName>
        <shortName evidence="9">FTase-beta</shortName>
        <ecNumber evidence="2 9">2.5.1.58</ecNumber>
    </recommendedName>
</protein>
<evidence type="ECO:0000256" key="3">
    <source>
        <dbReference type="ARBA" id="ARBA00015798"/>
    </source>
</evidence>
<dbReference type="EC" id="2.5.1.58" evidence="2 9"/>
<dbReference type="GO" id="GO:0097354">
    <property type="term" value="P:prenylation"/>
    <property type="evidence" value="ECO:0007669"/>
    <property type="project" value="UniProtKB-UniRule"/>
</dbReference>
<evidence type="ECO:0000256" key="2">
    <source>
        <dbReference type="ARBA" id="ARBA00012702"/>
    </source>
</evidence>
<evidence type="ECO:0000256" key="1">
    <source>
        <dbReference type="ARBA" id="ARBA00010497"/>
    </source>
</evidence>
<organism evidence="11 12">
    <name type="scientific">Malassezia japonica</name>
    <dbReference type="NCBI Taxonomy" id="223818"/>
    <lineage>
        <taxon>Eukaryota</taxon>
        <taxon>Fungi</taxon>
        <taxon>Dikarya</taxon>
        <taxon>Basidiomycota</taxon>
        <taxon>Ustilaginomycotina</taxon>
        <taxon>Malasseziomycetes</taxon>
        <taxon>Malasseziales</taxon>
        <taxon>Malasseziaceae</taxon>
        <taxon>Malassezia</taxon>
    </lineage>
</organism>
<dbReference type="Pfam" id="PF00432">
    <property type="entry name" value="Prenyltrans"/>
    <property type="match status" value="1"/>
</dbReference>
<dbReference type="InterPro" id="IPR045089">
    <property type="entry name" value="PGGT1B-like"/>
</dbReference>
<accession>A0AAF0EYJ0</accession>
<dbReference type="RefSeq" id="XP_060120451.1">
    <property type="nucleotide sequence ID" value="XM_060264468.1"/>
</dbReference>
<comment type="catalytic activity">
    <reaction evidence="9">
        <text>L-cysteinyl-[protein] + (2E,6E)-farnesyl diphosphate = S-(2E,6E)-farnesyl-L-cysteinyl-[protein] + diphosphate</text>
        <dbReference type="Rhea" id="RHEA:13345"/>
        <dbReference type="Rhea" id="RHEA-COMP:10131"/>
        <dbReference type="Rhea" id="RHEA-COMP:11535"/>
        <dbReference type="ChEBI" id="CHEBI:29950"/>
        <dbReference type="ChEBI" id="CHEBI:33019"/>
        <dbReference type="ChEBI" id="CHEBI:86019"/>
        <dbReference type="ChEBI" id="CHEBI:175763"/>
    </reaction>
</comment>
<evidence type="ECO:0000256" key="8">
    <source>
        <dbReference type="ARBA" id="ARBA00022833"/>
    </source>
</evidence>
<dbReference type="GO" id="GO:0008270">
    <property type="term" value="F:zinc ion binding"/>
    <property type="evidence" value="ECO:0007669"/>
    <property type="project" value="UniProtKB-UniRule"/>
</dbReference>
<dbReference type="PANTHER" id="PTHR11774:SF6">
    <property type="entry name" value="PROTEIN FARNESYLTRANSFERASE SUBUNIT BETA"/>
    <property type="match status" value="1"/>
</dbReference>
<dbReference type="Proteomes" id="UP001217754">
    <property type="component" value="Chromosome 1"/>
</dbReference>
<dbReference type="GO" id="GO:0005965">
    <property type="term" value="C:protein farnesyltransferase complex"/>
    <property type="evidence" value="ECO:0007669"/>
    <property type="project" value="UniProtKB-UniRule"/>
</dbReference>
<evidence type="ECO:0000313" key="11">
    <source>
        <dbReference type="EMBL" id="WFD37554.1"/>
    </source>
</evidence>
<evidence type="ECO:0000313" key="12">
    <source>
        <dbReference type="Proteomes" id="UP001217754"/>
    </source>
</evidence>
<dbReference type="InterPro" id="IPR001330">
    <property type="entry name" value="Prenyltrans"/>
</dbReference>
<dbReference type="SUPFAM" id="SSF48239">
    <property type="entry name" value="Terpenoid cyclases/Protein prenyltransferases"/>
    <property type="match status" value="1"/>
</dbReference>
<gene>
    <name evidence="11" type="primary">RAM1</name>
    <name evidence="11" type="ORF">MJAP1_000499</name>
</gene>
<reference evidence="11" key="1">
    <citation type="submission" date="2023-03" db="EMBL/GenBank/DDBJ databases">
        <title>Mating type loci evolution in Malassezia.</title>
        <authorList>
            <person name="Coelho M.A."/>
        </authorList>
    </citation>
    <scope>NUCLEOTIDE SEQUENCE</scope>
    <source>
        <strain evidence="11">CBS 9431</strain>
    </source>
</reference>
<sequence>MWPAPDDLAPTQTSVDQRSTEDAIYELIAPHTGAGAQPLPPLRRDEHAAFLLRILEPLPAPYVAFDSNRAWLIYWIAHSLDLMGMPLTGALQARAISTLLHFQDKVKGGFGGGPGQMGHLMSTYAAVCALAIVGGPGGLPTDEDVAHGRSVDVGRGGWDCIEKEALYEWMMRLKQPDGSFLVHEQGEIDVRATYCVISIASLLGLVTDELLAGVGDYIASCQTYEGGFAAMSCAEYVADGARVAPLQPVAQQHPQGEAHGGYAFCAFASHVQLALLGRAGPVDTDALLRWATSLQGSLYEGGGFRGRTNKLVDGCYGWFCGGGLMTCLEGLMLPPHDAVHDADDDTGSWESLSEHDGDLLDRAALQTYILAVAQAPRGGLRDKPGKRPDAYHTCYNLSGLSMTQHRLRPSPSAVASAAAACPSSDALLRACYSQSLGWAVQAAGGSDAVHATHPLFNVALPHAERIMSYCYT</sequence>
<keyword evidence="8 9" id="KW-0862">Zinc</keyword>
<evidence type="ECO:0000256" key="4">
    <source>
        <dbReference type="ARBA" id="ARBA00022602"/>
    </source>
</evidence>
<dbReference type="InterPro" id="IPR026872">
    <property type="entry name" value="FTB"/>
</dbReference>
<evidence type="ECO:0000256" key="7">
    <source>
        <dbReference type="ARBA" id="ARBA00022737"/>
    </source>
</evidence>
<comment type="cofactor">
    <cofactor evidence="9">
        <name>Zn(2+)</name>
        <dbReference type="ChEBI" id="CHEBI:29105"/>
    </cofactor>
    <text evidence="9">Binds 1 zinc ion per subunit.</text>
</comment>
<comment type="function">
    <text evidence="9">Catalyzes the transfer of a farnesyl moiety from farnesyl diphosphate to a cysteine at the fourth position from the C-terminus of several proteins. The beta subunit is responsible for peptide-binding.</text>
</comment>
<dbReference type="PANTHER" id="PTHR11774">
    <property type="entry name" value="GERANYLGERANYL TRANSFERASE TYPE BETA SUBUNIT"/>
    <property type="match status" value="1"/>
</dbReference>
<evidence type="ECO:0000256" key="5">
    <source>
        <dbReference type="ARBA" id="ARBA00022679"/>
    </source>
</evidence>
<dbReference type="InterPro" id="IPR008930">
    <property type="entry name" value="Terpenoid_cyclase/PrenylTrfase"/>
</dbReference>
<feature type="domain" description="Prenyltransferase alpha-alpha toroid" evidence="10">
    <location>
        <begin position="42"/>
        <end position="458"/>
    </location>
</feature>
<comment type="subunit">
    <text evidence="9">Heterodimer of an alpha and a beta subunit.</text>
</comment>
<keyword evidence="4 9" id="KW-0637">Prenyltransferase</keyword>
<keyword evidence="6 9" id="KW-0479">Metal-binding</keyword>
<evidence type="ECO:0000259" key="10">
    <source>
        <dbReference type="Pfam" id="PF00432"/>
    </source>
</evidence>
<dbReference type="EMBL" id="CP119958">
    <property type="protein sequence ID" value="WFD37554.1"/>
    <property type="molecule type" value="Genomic_DNA"/>
</dbReference>